<dbReference type="PANTHER" id="PTHR13137">
    <property type="entry name" value="DC11 ACN9 HOMOLOG"/>
    <property type="match status" value="1"/>
</dbReference>
<dbReference type="WBParaSite" id="HCON_00155770-00001">
    <property type="protein sequence ID" value="HCON_00155770-00001"/>
    <property type="gene ID" value="HCON_00155770"/>
</dbReference>
<comment type="function">
    <text evidence="6">Plays an essential role in the assembly of succinate dehydrogenase (SDH), an enzyme complex (also referred to as respiratory complex II) that is a component of both the tricarboxylic acid (TCA) cycle and the mitochondrial electron transport chain, and which couples the oxidation of succinate to fumarate with the reduction of ubiquinone (coenzyme Q) to ubiquinol. Promotes maturation of the iron-sulfur protein subunit of the SDH catalytic dimer, protecting it from the deleterious effects of oxidants. May act together with SDHAF1.</text>
</comment>
<proteinExistence type="inferred from homology"/>
<dbReference type="GO" id="GO:0005758">
    <property type="term" value="C:mitochondrial intermembrane space"/>
    <property type="evidence" value="ECO:0007669"/>
    <property type="project" value="TreeGrafter"/>
</dbReference>
<dbReference type="Pfam" id="PF13233">
    <property type="entry name" value="Complex1_LYR_2"/>
    <property type="match status" value="1"/>
</dbReference>
<comment type="subcellular location">
    <subcellularLocation>
        <location evidence="1 6">Mitochondrion matrix</location>
    </subcellularLocation>
</comment>
<dbReference type="CDD" id="cd20270">
    <property type="entry name" value="Complex1_LYR_SDHAF3_LYRM10"/>
    <property type="match status" value="1"/>
</dbReference>
<dbReference type="GO" id="GO:0006105">
    <property type="term" value="P:succinate metabolic process"/>
    <property type="evidence" value="ECO:0007669"/>
    <property type="project" value="TreeGrafter"/>
</dbReference>
<dbReference type="GO" id="GO:0034553">
    <property type="term" value="P:mitochondrial respiratory chain complex II assembly"/>
    <property type="evidence" value="ECO:0007669"/>
    <property type="project" value="UniProtKB-UniRule"/>
</dbReference>
<keyword evidence="5 6" id="KW-0143">Chaperone</keyword>
<keyword evidence="4 6" id="KW-0496">Mitochondrion</keyword>
<comment type="similarity">
    <text evidence="2 6">Belongs to the complex I LYR family. SDHAF3 subfamily.</text>
</comment>
<protein>
    <recommendedName>
        <fullName evidence="6">Succinate dehydrogenase assembly factor 3</fullName>
        <shortName evidence="6">SDH assembly factor 3</shortName>
        <shortName evidence="6">SDHAF3</shortName>
    </recommendedName>
</protein>
<keyword evidence="8" id="KW-1185">Reference proteome</keyword>
<dbReference type="Proteomes" id="UP000025227">
    <property type="component" value="Unplaced"/>
</dbReference>
<dbReference type="GO" id="GO:0005759">
    <property type="term" value="C:mitochondrial matrix"/>
    <property type="evidence" value="ECO:0007669"/>
    <property type="project" value="UniProtKB-SubCell"/>
</dbReference>
<evidence type="ECO:0000256" key="2">
    <source>
        <dbReference type="ARBA" id="ARBA00006020"/>
    </source>
</evidence>
<sequence>MASRKAVATLAKPELYPLYLYKRILRLHYGLPPPARLMGDTYVKDEFRRHKDANAEHTSIFLNEWTSYCVTLSKQLSTSGIVKGFVGKDLDPEKLDSFAEEQLRQLLDLKLESERMKADLVKQSEDSNSSESAEEKRSHVE</sequence>
<dbReference type="PANTHER" id="PTHR13137:SF6">
    <property type="entry name" value="SUCCINATE DEHYDROGENASE ASSEMBLY FACTOR 3, MITOCHONDRIAL"/>
    <property type="match status" value="1"/>
</dbReference>
<dbReference type="OrthoDB" id="278329at2759"/>
<name>A0A7I4YW98_HAECO</name>
<reference evidence="9" key="1">
    <citation type="submission" date="2020-12" db="UniProtKB">
        <authorList>
            <consortium name="WormBaseParasite"/>
        </authorList>
    </citation>
    <scope>IDENTIFICATION</scope>
    <source>
        <strain evidence="9">MHco3</strain>
    </source>
</reference>
<evidence type="ECO:0000313" key="9">
    <source>
        <dbReference type="WBParaSite" id="HCON_00155770-00001"/>
    </source>
</evidence>
<dbReference type="InterPro" id="IPR008381">
    <property type="entry name" value="SDHAF3/Sdh7"/>
</dbReference>
<evidence type="ECO:0000313" key="8">
    <source>
        <dbReference type="Proteomes" id="UP000025227"/>
    </source>
</evidence>
<comment type="subunit">
    <text evidence="6">Interacts with the iron-sulfur protein subunit within the SDH catalytic dimer.</text>
</comment>
<organism evidence="8 9">
    <name type="scientific">Haemonchus contortus</name>
    <name type="common">Barber pole worm</name>
    <dbReference type="NCBI Taxonomy" id="6289"/>
    <lineage>
        <taxon>Eukaryota</taxon>
        <taxon>Metazoa</taxon>
        <taxon>Ecdysozoa</taxon>
        <taxon>Nematoda</taxon>
        <taxon>Chromadorea</taxon>
        <taxon>Rhabditida</taxon>
        <taxon>Rhabditina</taxon>
        <taxon>Rhabditomorpha</taxon>
        <taxon>Strongyloidea</taxon>
        <taxon>Trichostrongylidae</taxon>
        <taxon>Haemonchus</taxon>
    </lineage>
</organism>
<evidence type="ECO:0000256" key="3">
    <source>
        <dbReference type="ARBA" id="ARBA00022946"/>
    </source>
</evidence>
<keyword evidence="3" id="KW-0809">Transit peptide</keyword>
<evidence type="ECO:0000256" key="1">
    <source>
        <dbReference type="ARBA" id="ARBA00004305"/>
    </source>
</evidence>
<accession>A0A7I4YW98</accession>
<evidence type="ECO:0000256" key="5">
    <source>
        <dbReference type="ARBA" id="ARBA00023186"/>
    </source>
</evidence>
<evidence type="ECO:0000256" key="4">
    <source>
        <dbReference type="ARBA" id="ARBA00023128"/>
    </source>
</evidence>
<dbReference type="OMA" id="KRHKNCN"/>
<evidence type="ECO:0000256" key="7">
    <source>
        <dbReference type="SAM" id="MobiDB-lite"/>
    </source>
</evidence>
<feature type="region of interest" description="Disordered" evidence="7">
    <location>
        <begin position="119"/>
        <end position="141"/>
    </location>
</feature>
<dbReference type="AlphaFoldDB" id="A0A7I4YW98"/>
<evidence type="ECO:0000256" key="6">
    <source>
        <dbReference type="RuleBase" id="RU368039"/>
    </source>
</evidence>